<keyword evidence="1" id="KW-0456">Lyase</keyword>
<dbReference type="InterPro" id="IPR011234">
    <property type="entry name" value="Fumarylacetoacetase-like_C"/>
</dbReference>
<protein>
    <submittedName>
        <fullName evidence="3">Fumarylacetoacetate hydrolase family protein</fullName>
    </submittedName>
</protein>
<organism evidence="3 4">
    <name type="scientific">Nisaea acidiphila</name>
    <dbReference type="NCBI Taxonomy" id="1862145"/>
    <lineage>
        <taxon>Bacteria</taxon>
        <taxon>Pseudomonadati</taxon>
        <taxon>Pseudomonadota</taxon>
        <taxon>Alphaproteobacteria</taxon>
        <taxon>Rhodospirillales</taxon>
        <taxon>Thalassobaculaceae</taxon>
        <taxon>Nisaea</taxon>
    </lineage>
</organism>
<dbReference type="InterPro" id="IPR036663">
    <property type="entry name" value="Fumarylacetoacetase_C_sf"/>
</dbReference>
<gene>
    <name evidence="3" type="ORF">NUH88_19430</name>
</gene>
<dbReference type="InterPro" id="IPR050772">
    <property type="entry name" value="Hydratase-Decarb/MhpD_sf"/>
</dbReference>
<dbReference type="RefSeq" id="WP_257768301.1">
    <property type="nucleotide sequence ID" value="NZ_CP102480.1"/>
</dbReference>
<proteinExistence type="predicted"/>
<name>A0A9J7AQV1_9PROT</name>
<evidence type="ECO:0000313" key="3">
    <source>
        <dbReference type="EMBL" id="UUX49558.1"/>
    </source>
</evidence>
<dbReference type="GO" id="GO:0008684">
    <property type="term" value="F:2-oxopent-4-enoate hydratase activity"/>
    <property type="evidence" value="ECO:0007669"/>
    <property type="project" value="TreeGrafter"/>
</dbReference>
<keyword evidence="4" id="KW-1185">Reference proteome</keyword>
<evidence type="ECO:0000256" key="1">
    <source>
        <dbReference type="ARBA" id="ARBA00023239"/>
    </source>
</evidence>
<evidence type="ECO:0000259" key="2">
    <source>
        <dbReference type="Pfam" id="PF01557"/>
    </source>
</evidence>
<dbReference type="Pfam" id="PF01557">
    <property type="entry name" value="FAA_hydrolase"/>
    <property type="match status" value="1"/>
</dbReference>
<accession>A0A9J7AQV1</accession>
<dbReference type="AlphaFoldDB" id="A0A9J7AQV1"/>
<dbReference type="PANTHER" id="PTHR30143">
    <property type="entry name" value="ACID HYDRATASE"/>
    <property type="match status" value="1"/>
</dbReference>
<sequence length="264" mass="28478">MTENDRIPKAVDWLAKARLGGGPTERLPDELMPVTEAEGYALQARLNAHLTQAGFGPVVGHKIGCTTPVMQDYMKIDHPCAGEIFATMEFHERADVQIDLYHRIGIEVEIGALLSHELVADGPFDRDNVGGYVEAIMPAVELVDDRYADWRSLPMPMLVADNFFNSGAVLGAPVLNWEGIDLPGIAGSLYIDGEEAGTGTGADILGHPFEALAWLANLRQQQGCPLQAGEFVLLGSVVKTVHFDAPARCVADLGELGCVEVNFL</sequence>
<keyword evidence="3" id="KW-0378">Hydrolase</keyword>
<dbReference type="GO" id="GO:0016787">
    <property type="term" value="F:hydrolase activity"/>
    <property type="evidence" value="ECO:0007669"/>
    <property type="project" value="UniProtKB-KW"/>
</dbReference>
<dbReference type="Proteomes" id="UP001060336">
    <property type="component" value="Chromosome"/>
</dbReference>
<reference evidence="3" key="1">
    <citation type="submission" date="2022-08" db="EMBL/GenBank/DDBJ databases">
        <title>Nisaea acidiphila sp. nov., isolated from a marine algal debris and emended description of the genus Nisaea Urios et al. 2008.</title>
        <authorList>
            <person name="Kwon K."/>
        </authorList>
    </citation>
    <scope>NUCLEOTIDE SEQUENCE</scope>
    <source>
        <strain evidence="3">MEBiC11861</strain>
    </source>
</reference>
<evidence type="ECO:0000313" key="4">
    <source>
        <dbReference type="Proteomes" id="UP001060336"/>
    </source>
</evidence>
<dbReference type="SUPFAM" id="SSF56529">
    <property type="entry name" value="FAH"/>
    <property type="match status" value="1"/>
</dbReference>
<feature type="domain" description="Fumarylacetoacetase-like C-terminal" evidence="2">
    <location>
        <begin position="102"/>
        <end position="257"/>
    </location>
</feature>
<dbReference type="KEGG" id="naci:NUH88_19430"/>
<dbReference type="GO" id="GO:0005737">
    <property type="term" value="C:cytoplasm"/>
    <property type="evidence" value="ECO:0007669"/>
    <property type="project" value="TreeGrafter"/>
</dbReference>
<dbReference type="EMBL" id="CP102480">
    <property type="protein sequence ID" value="UUX49558.1"/>
    <property type="molecule type" value="Genomic_DNA"/>
</dbReference>
<dbReference type="Gene3D" id="3.90.850.10">
    <property type="entry name" value="Fumarylacetoacetase-like, C-terminal domain"/>
    <property type="match status" value="1"/>
</dbReference>
<dbReference type="PANTHER" id="PTHR30143:SF0">
    <property type="entry name" value="2-KETO-4-PENTENOATE HYDRATASE"/>
    <property type="match status" value="1"/>
</dbReference>